<accession>A0ACB6ZY23</accession>
<sequence length="405" mass="42270">MRARIVPPYPSFTYVMSQIGDSSQESQAGSQRHGNLSMKPAPRPYSKYDDNPFMLYEMVLVKFKTVCLFVAFVALPQVLAGPACARRHYGEPDCVEKCKAHWGYGGHYMGHNKWGSVISSSKRQDPDNIIYIACGLDKTVTSDPASTSTDSPSSSSSMPPPSVIGLIPTPSILNTETSSYSKSSSSTSTSSSTSSTSTTTSTPSSTSTPPPTTSSSSTSSPSKAPSPPNTLVESPSPVPSSTTSSVPSANPSPAGTLNKTGTNSITKESLTGHNSFRALHGASPLTWNDSLAAAAQSWVSGCKFEHSGGKVGPFGENLAAGSGGYTVTDAINGWTGEAKDYNPGNPVPSHFTQVVWKSTTEVGCAVITCPPGSIFDASYGNAQFIACEYSPPGNVIGEFGQNVQA</sequence>
<name>A0ACB6ZY23_THEGA</name>
<proteinExistence type="predicted"/>
<keyword evidence="2" id="KW-1185">Reference proteome</keyword>
<protein>
    <submittedName>
        <fullName evidence="1">PR-1-like protein</fullName>
    </submittedName>
</protein>
<dbReference type="Proteomes" id="UP000886501">
    <property type="component" value="Unassembled WGS sequence"/>
</dbReference>
<organism evidence="1 2">
    <name type="scientific">Thelephora ganbajun</name>
    <name type="common">Ganba fungus</name>
    <dbReference type="NCBI Taxonomy" id="370292"/>
    <lineage>
        <taxon>Eukaryota</taxon>
        <taxon>Fungi</taxon>
        <taxon>Dikarya</taxon>
        <taxon>Basidiomycota</taxon>
        <taxon>Agaricomycotina</taxon>
        <taxon>Agaricomycetes</taxon>
        <taxon>Thelephorales</taxon>
        <taxon>Thelephoraceae</taxon>
        <taxon>Thelephora</taxon>
    </lineage>
</organism>
<gene>
    <name evidence="1" type="ORF">BDM02DRAFT_86192</name>
</gene>
<evidence type="ECO:0000313" key="1">
    <source>
        <dbReference type="EMBL" id="KAF9654339.1"/>
    </source>
</evidence>
<reference evidence="1" key="1">
    <citation type="submission" date="2019-10" db="EMBL/GenBank/DDBJ databases">
        <authorList>
            <consortium name="DOE Joint Genome Institute"/>
            <person name="Kuo A."/>
            <person name="Miyauchi S."/>
            <person name="Kiss E."/>
            <person name="Drula E."/>
            <person name="Kohler A."/>
            <person name="Sanchez-Garcia M."/>
            <person name="Andreopoulos B."/>
            <person name="Barry K.W."/>
            <person name="Bonito G."/>
            <person name="Buee M."/>
            <person name="Carver A."/>
            <person name="Chen C."/>
            <person name="Cichocki N."/>
            <person name="Clum A."/>
            <person name="Culley D."/>
            <person name="Crous P.W."/>
            <person name="Fauchery L."/>
            <person name="Girlanda M."/>
            <person name="Hayes R."/>
            <person name="Keri Z."/>
            <person name="Labutti K."/>
            <person name="Lipzen A."/>
            <person name="Lombard V."/>
            <person name="Magnuson J."/>
            <person name="Maillard F."/>
            <person name="Morin E."/>
            <person name="Murat C."/>
            <person name="Nolan M."/>
            <person name="Ohm R."/>
            <person name="Pangilinan J."/>
            <person name="Pereira M."/>
            <person name="Perotto S."/>
            <person name="Peter M."/>
            <person name="Riley R."/>
            <person name="Sitrit Y."/>
            <person name="Stielow B."/>
            <person name="Szollosi G."/>
            <person name="Zifcakova L."/>
            <person name="Stursova M."/>
            <person name="Spatafora J.W."/>
            <person name="Tedersoo L."/>
            <person name="Vaario L.-M."/>
            <person name="Yamada A."/>
            <person name="Yan M."/>
            <person name="Wang P."/>
            <person name="Xu J."/>
            <person name="Bruns T."/>
            <person name="Baldrian P."/>
            <person name="Vilgalys R."/>
            <person name="Henrissat B."/>
            <person name="Grigoriev I.V."/>
            <person name="Hibbett D."/>
            <person name="Nagy L.G."/>
            <person name="Martin F.M."/>
        </authorList>
    </citation>
    <scope>NUCLEOTIDE SEQUENCE</scope>
    <source>
        <strain evidence="1">P2</strain>
    </source>
</reference>
<evidence type="ECO:0000313" key="2">
    <source>
        <dbReference type="Proteomes" id="UP000886501"/>
    </source>
</evidence>
<reference evidence="1" key="2">
    <citation type="journal article" date="2020" name="Nat. Commun.">
        <title>Large-scale genome sequencing of mycorrhizal fungi provides insights into the early evolution of symbiotic traits.</title>
        <authorList>
            <person name="Miyauchi S."/>
            <person name="Kiss E."/>
            <person name="Kuo A."/>
            <person name="Drula E."/>
            <person name="Kohler A."/>
            <person name="Sanchez-Garcia M."/>
            <person name="Morin E."/>
            <person name="Andreopoulos B."/>
            <person name="Barry K.W."/>
            <person name="Bonito G."/>
            <person name="Buee M."/>
            <person name="Carver A."/>
            <person name="Chen C."/>
            <person name="Cichocki N."/>
            <person name="Clum A."/>
            <person name="Culley D."/>
            <person name="Crous P.W."/>
            <person name="Fauchery L."/>
            <person name="Girlanda M."/>
            <person name="Hayes R.D."/>
            <person name="Keri Z."/>
            <person name="LaButti K."/>
            <person name="Lipzen A."/>
            <person name="Lombard V."/>
            <person name="Magnuson J."/>
            <person name="Maillard F."/>
            <person name="Murat C."/>
            <person name="Nolan M."/>
            <person name="Ohm R.A."/>
            <person name="Pangilinan J."/>
            <person name="Pereira M.F."/>
            <person name="Perotto S."/>
            <person name="Peter M."/>
            <person name="Pfister S."/>
            <person name="Riley R."/>
            <person name="Sitrit Y."/>
            <person name="Stielow J.B."/>
            <person name="Szollosi G."/>
            <person name="Zifcakova L."/>
            <person name="Stursova M."/>
            <person name="Spatafora J.W."/>
            <person name="Tedersoo L."/>
            <person name="Vaario L.M."/>
            <person name="Yamada A."/>
            <person name="Yan M."/>
            <person name="Wang P."/>
            <person name="Xu J."/>
            <person name="Bruns T."/>
            <person name="Baldrian P."/>
            <person name="Vilgalys R."/>
            <person name="Dunand C."/>
            <person name="Henrissat B."/>
            <person name="Grigoriev I.V."/>
            <person name="Hibbett D."/>
            <person name="Nagy L.G."/>
            <person name="Martin F.M."/>
        </authorList>
    </citation>
    <scope>NUCLEOTIDE SEQUENCE</scope>
    <source>
        <strain evidence="1">P2</strain>
    </source>
</reference>
<comment type="caution">
    <text evidence="1">The sequence shown here is derived from an EMBL/GenBank/DDBJ whole genome shotgun (WGS) entry which is preliminary data.</text>
</comment>
<dbReference type="EMBL" id="MU117961">
    <property type="protein sequence ID" value="KAF9654339.1"/>
    <property type="molecule type" value="Genomic_DNA"/>
</dbReference>